<keyword evidence="2" id="KW-0378">Hydrolase</keyword>
<dbReference type="InterPro" id="IPR029058">
    <property type="entry name" value="AB_hydrolase_fold"/>
</dbReference>
<dbReference type="RefSeq" id="WP_252594634.1">
    <property type="nucleotide sequence ID" value="NZ_CP099489.1"/>
</dbReference>
<dbReference type="PANTHER" id="PTHR43194">
    <property type="entry name" value="HYDROLASE ALPHA/BETA FOLD FAMILY"/>
    <property type="match status" value="1"/>
</dbReference>
<dbReference type="GO" id="GO:0016787">
    <property type="term" value="F:hydrolase activity"/>
    <property type="evidence" value="ECO:0007669"/>
    <property type="project" value="UniProtKB-KW"/>
</dbReference>
<dbReference type="EMBL" id="CP099489">
    <property type="protein sequence ID" value="USQ81250.1"/>
    <property type="molecule type" value="Genomic_DNA"/>
</dbReference>
<sequence>MTLTTPPPHLDQDTPLLRTRRGNFWIPGEVVQAGEVHVQAGPMHVEWETPEEVLHPHPLVLVHGGGGQGTDWMTTPDGRPGWARLLVEAGYVVYVVDRVGHGRSPYHPDVIGPMGGPFPYEAGRGLFADDSAAQAQTAWPWDRDPGSAEMDQMIAGMGPLPADFALSQQLDADRLAKVLDRVGPAVLVTHSAGGPVGWLVTDARPELVKGIVALEPMGPAFVEFPGMGALAWGLTAAPITTEPAFANTAEASAAGAAALTLPALHGIPIALVTGGASPFAAFREEFTDILTRSGAVTTSLHLPDHGVEGNGHGLIFEANSREVLAQVLDWLATVGEGAVTS</sequence>
<organism evidence="2 3">
    <name type="scientific">Ornithinimicrobium faecis</name>
    <dbReference type="NCBI Taxonomy" id="2934158"/>
    <lineage>
        <taxon>Bacteria</taxon>
        <taxon>Bacillati</taxon>
        <taxon>Actinomycetota</taxon>
        <taxon>Actinomycetes</taxon>
        <taxon>Micrococcales</taxon>
        <taxon>Ornithinimicrobiaceae</taxon>
        <taxon>Ornithinimicrobium</taxon>
    </lineage>
</organism>
<dbReference type="PANTHER" id="PTHR43194:SF4">
    <property type="entry name" value="AB HYDROLASE-1 DOMAIN-CONTAINING PROTEIN"/>
    <property type="match status" value="1"/>
</dbReference>
<keyword evidence="3" id="KW-1185">Reference proteome</keyword>
<accession>A0ABY4YWY1</accession>
<dbReference type="Proteomes" id="UP001056455">
    <property type="component" value="Chromosome"/>
</dbReference>
<dbReference type="Gene3D" id="3.40.50.1820">
    <property type="entry name" value="alpha/beta hydrolase"/>
    <property type="match status" value="1"/>
</dbReference>
<protein>
    <submittedName>
        <fullName evidence="2">Alpha/beta fold hydrolase</fullName>
    </submittedName>
</protein>
<proteinExistence type="predicted"/>
<dbReference type="InterPro" id="IPR050228">
    <property type="entry name" value="Carboxylesterase_BioH"/>
</dbReference>
<dbReference type="InterPro" id="IPR000073">
    <property type="entry name" value="AB_hydrolase_1"/>
</dbReference>
<reference evidence="2" key="1">
    <citation type="submission" date="2022-06" db="EMBL/GenBank/DDBJ databases">
        <title>Ornithinimicrobium HY1793.</title>
        <authorList>
            <person name="Huang Y."/>
        </authorList>
    </citation>
    <scope>NUCLEOTIDE SEQUENCE</scope>
    <source>
        <strain evidence="2">HY1793</strain>
    </source>
</reference>
<gene>
    <name evidence="2" type="ORF">NF556_06295</name>
</gene>
<evidence type="ECO:0000313" key="3">
    <source>
        <dbReference type="Proteomes" id="UP001056455"/>
    </source>
</evidence>
<evidence type="ECO:0000313" key="2">
    <source>
        <dbReference type="EMBL" id="USQ81250.1"/>
    </source>
</evidence>
<feature type="domain" description="AB hydrolase-1" evidence="1">
    <location>
        <begin position="58"/>
        <end position="222"/>
    </location>
</feature>
<dbReference type="SUPFAM" id="SSF53474">
    <property type="entry name" value="alpha/beta-Hydrolases"/>
    <property type="match status" value="1"/>
</dbReference>
<dbReference type="Pfam" id="PF00561">
    <property type="entry name" value="Abhydrolase_1"/>
    <property type="match status" value="1"/>
</dbReference>
<name>A0ABY4YWY1_9MICO</name>
<evidence type="ECO:0000259" key="1">
    <source>
        <dbReference type="Pfam" id="PF00561"/>
    </source>
</evidence>